<reference evidence="2" key="1">
    <citation type="submission" date="2016-11" db="UniProtKB">
        <authorList>
            <consortium name="WormBaseParasite"/>
        </authorList>
    </citation>
    <scope>IDENTIFICATION</scope>
    <source>
        <strain evidence="2">KR3021</strain>
    </source>
</reference>
<dbReference type="Proteomes" id="UP000095286">
    <property type="component" value="Unplaced"/>
</dbReference>
<dbReference type="WBParaSite" id="RSKR_0000028100.1">
    <property type="protein sequence ID" value="RSKR_0000028100.1"/>
    <property type="gene ID" value="RSKR_0000028100"/>
</dbReference>
<organism evidence="1 2">
    <name type="scientific">Rhabditophanes sp. KR3021</name>
    <dbReference type="NCBI Taxonomy" id="114890"/>
    <lineage>
        <taxon>Eukaryota</taxon>
        <taxon>Metazoa</taxon>
        <taxon>Ecdysozoa</taxon>
        <taxon>Nematoda</taxon>
        <taxon>Chromadorea</taxon>
        <taxon>Rhabditida</taxon>
        <taxon>Tylenchina</taxon>
        <taxon>Panagrolaimomorpha</taxon>
        <taxon>Strongyloidoidea</taxon>
        <taxon>Alloionematidae</taxon>
        <taxon>Rhabditophanes</taxon>
    </lineage>
</organism>
<proteinExistence type="predicted"/>
<sequence>MDGIEQLDHAVSKDSVNSSSHPYNGVNSVMNFETQNAPYNLFQHDAVSNGIDDLHFLNDAPPNDFPPPFPDGEMGNGYMGPLSPLAPPNSNVSSHSDKDTNSYDSPLPNPYENNASHNVYPSLLTAQPIPYENSDFTHVAAPQQITDPNENIILSHIIAPDPNIHPYYYGNNMFHNMPAPYQNNYYSPYSSNLDPYGNHFNPPHSYPQFRNLLFSLSWSFVHSNLVSTYPQQNYDSSIQTTTNHYVTTSLVCLQTNHQTPVVNESMNVRYQFPATIHNAAYDVPSNLLFPDHQQPPPPINKMDVSNQQKYGNHQNQGPPSSSYILTYEDQIWVAKQNLAKAEAALALFESNNQLYTYNQMPAIQTCAAHLRKCFSTEQITGMDIVYDSVENKGPLQFVRFLVMVKENNIIKVAEGIEKRNQHPYMKYLHYFLRYKDYSRVEHLFDHISYEQFIGLTKELLLPVFERKDSRDNFITLLSNAKKYELDISSLLESASSALDLEKILKKVQTYIVFPHTETDLMTRGLLVITKKMAMSMITYLEAGHDLAHCVLWKAKVVPMLMNCLYLLEESGLYYESIVKSLRHYRYKLEHLFDIYDVTFIKPHQFLIAIPEEKRARPCPNGVPTLFKRNLFKFERERQEMDNKNCGKRP</sequence>
<accession>A0AC35TG79</accession>
<name>A0AC35TG79_9BILA</name>
<evidence type="ECO:0000313" key="1">
    <source>
        <dbReference type="Proteomes" id="UP000095286"/>
    </source>
</evidence>
<protein>
    <submittedName>
        <fullName evidence="2">PUM-HD domain-containing protein</fullName>
    </submittedName>
</protein>
<evidence type="ECO:0000313" key="2">
    <source>
        <dbReference type="WBParaSite" id="RSKR_0000028100.1"/>
    </source>
</evidence>